<dbReference type="SUPFAM" id="SSF51735">
    <property type="entry name" value="NAD(P)-binding Rossmann-fold domains"/>
    <property type="match status" value="1"/>
</dbReference>
<dbReference type="InterPro" id="IPR036291">
    <property type="entry name" value="NAD(P)-bd_dom_sf"/>
</dbReference>
<dbReference type="OrthoDB" id="9797538at2"/>
<dbReference type="EMBL" id="CP012150">
    <property type="protein sequence ID" value="AKS32763.1"/>
    <property type="molecule type" value="Genomic_DNA"/>
</dbReference>
<evidence type="ECO:0000313" key="3">
    <source>
        <dbReference type="EMBL" id="AKS32763.1"/>
    </source>
</evidence>
<evidence type="ECO:0000256" key="1">
    <source>
        <dbReference type="ARBA" id="ARBA00006484"/>
    </source>
</evidence>
<reference evidence="3 4" key="1">
    <citation type="submission" date="2015-07" db="EMBL/GenBank/DDBJ databases">
        <title>Complete genome sequence of Mycobacterium goodii X7B, a facultative thermophilic biodesulfurizing bacterium.</title>
        <authorList>
            <person name="Yu B."/>
            <person name="Li F."/>
            <person name="Xu P."/>
        </authorList>
    </citation>
    <scope>NUCLEOTIDE SEQUENCE [LARGE SCALE GENOMIC DNA]</scope>
    <source>
        <strain evidence="3 4">X7B</strain>
    </source>
</reference>
<dbReference type="RefSeq" id="WP_049745194.1">
    <property type="nucleotide sequence ID" value="NZ_CP012150.1"/>
</dbReference>
<dbReference type="Pfam" id="PF00106">
    <property type="entry name" value="adh_short"/>
    <property type="match status" value="1"/>
</dbReference>
<dbReference type="GO" id="GO:0016020">
    <property type="term" value="C:membrane"/>
    <property type="evidence" value="ECO:0007669"/>
    <property type="project" value="TreeGrafter"/>
</dbReference>
<dbReference type="KEGG" id="mgo:AFA91_13700"/>
<proteinExistence type="inferred from homology"/>
<dbReference type="CDD" id="cd05233">
    <property type="entry name" value="SDR_c"/>
    <property type="match status" value="1"/>
</dbReference>
<evidence type="ECO:0000313" key="4">
    <source>
        <dbReference type="Proteomes" id="UP000062255"/>
    </source>
</evidence>
<keyword evidence="2" id="KW-0560">Oxidoreductase</keyword>
<dbReference type="InterPro" id="IPR020904">
    <property type="entry name" value="Sc_DH/Rdtase_CS"/>
</dbReference>
<dbReference type="GO" id="GO:0016491">
    <property type="term" value="F:oxidoreductase activity"/>
    <property type="evidence" value="ECO:0007669"/>
    <property type="project" value="UniProtKB-KW"/>
</dbReference>
<dbReference type="AlphaFoldDB" id="A0A0K0X647"/>
<dbReference type="PRINTS" id="PR00081">
    <property type="entry name" value="GDHRDH"/>
</dbReference>
<dbReference type="STRING" id="134601.AFA91_13700"/>
<gene>
    <name evidence="3" type="ORF">AFA91_13700</name>
</gene>
<dbReference type="InterPro" id="IPR002347">
    <property type="entry name" value="SDR_fam"/>
</dbReference>
<sequence>MSETRPLAVVTGASSGIGLELAKLLADDGYDLIVAADDAAIYPAADKLGTECASVQAVQVDLRKPSDVERLYRSSAGRVPDVVVLNAGSVRAGSFVEGDLDADLSIIDLNVRSTVHLAKLVLRDMTARGSGKVLFTSSIVAAMPGSLQSIYNASKSFIQSLAEALQDELRDTDVTVTALMPGPTDTKLFARNHMENTVLARWVPKDDPADVARQGYAALMSGRRRVVASSLSSKAFGLVNTVLPDMVKAKINRLIASPVRGHH</sequence>
<dbReference type="Proteomes" id="UP000062255">
    <property type="component" value="Chromosome"/>
</dbReference>
<accession>A0A0K0X647</accession>
<dbReference type="PATRIC" id="fig|134601.6.peg.2842"/>
<dbReference type="Gene3D" id="3.40.50.720">
    <property type="entry name" value="NAD(P)-binding Rossmann-like Domain"/>
    <property type="match status" value="1"/>
</dbReference>
<dbReference type="PROSITE" id="PS00061">
    <property type="entry name" value="ADH_SHORT"/>
    <property type="match status" value="1"/>
</dbReference>
<evidence type="ECO:0000256" key="2">
    <source>
        <dbReference type="ARBA" id="ARBA00023002"/>
    </source>
</evidence>
<name>A0A0K0X647_MYCGD</name>
<protein>
    <submittedName>
        <fullName evidence="3">Oxidoreductase</fullName>
    </submittedName>
</protein>
<dbReference type="PANTHER" id="PTHR44196">
    <property type="entry name" value="DEHYDROGENASE/REDUCTASE SDR FAMILY MEMBER 7B"/>
    <property type="match status" value="1"/>
</dbReference>
<dbReference type="PANTHER" id="PTHR44196:SF1">
    <property type="entry name" value="DEHYDROGENASE_REDUCTASE SDR FAMILY MEMBER 7B"/>
    <property type="match status" value="1"/>
</dbReference>
<organism evidence="3 4">
    <name type="scientific">Mycolicibacterium goodii</name>
    <name type="common">Mycobacterium goodii</name>
    <dbReference type="NCBI Taxonomy" id="134601"/>
    <lineage>
        <taxon>Bacteria</taxon>
        <taxon>Bacillati</taxon>
        <taxon>Actinomycetota</taxon>
        <taxon>Actinomycetes</taxon>
        <taxon>Mycobacteriales</taxon>
        <taxon>Mycobacteriaceae</taxon>
        <taxon>Mycolicibacterium</taxon>
    </lineage>
</organism>
<comment type="similarity">
    <text evidence="1">Belongs to the short-chain dehydrogenases/reductases (SDR) family.</text>
</comment>